<dbReference type="Proteomes" id="UP000019402">
    <property type="component" value="Unassembled WGS sequence"/>
</dbReference>
<reference evidence="1 2" key="1">
    <citation type="journal article" date="2014" name="Genome Announc.">
        <title>Draft Genome Sequence of Cytophaga fermentans JCM 21142T, a Facultative Anaerobe Isolated from Marine Mud.</title>
        <authorList>
            <person name="Starns D."/>
            <person name="Oshima K."/>
            <person name="Suda W."/>
            <person name="Iino T."/>
            <person name="Yuki M."/>
            <person name="Inoue J."/>
            <person name="Kitamura K."/>
            <person name="Iida T."/>
            <person name="Darby A."/>
            <person name="Hattori M."/>
            <person name="Ohkuma M."/>
        </authorList>
    </citation>
    <scope>NUCLEOTIDE SEQUENCE [LARGE SCALE GENOMIC DNA]</scope>
    <source>
        <strain evidence="1 2">JCM 21142</strain>
    </source>
</reference>
<proteinExistence type="predicted"/>
<dbReference type="OrthoDB" id="1005072at2"/>
<dbReference type="STRING" id="869213.GCA_000517085_00464"/>
<evidence type="ECO:0000313" key="2">
    <source>
        <dbReference type="Proteomes" id="UP000019402"/>
    </source>
</evidence>
<gene>
    <name evidence="1" type="ORF">JCM21142_72643</name>
</gene>
<dbReference type="AlphaFoldDB" id="W7Y8D8"/>
<protein>
    <recommendedName>
        <fullName evidence="3">DUF2851 domain-containing protein</fullName>
    </recommendedName>
</protein>
<organism evidence="1 2">
    <name type="scientific">Saccharicrinis fermentans DSM 9555 = JCM 21142</name>
    <dbReference type="NCBI Taxonomy" id="869213"/>
    <lineage>
        <taxon>Bacteria</taxon>
        <taxon>Pseudomonadati</taxon>
        <taxon>Bacteroidota</taxon>
        <taxon>Bacteroidia</taxon>
        <taxon>Marinilabiliales</taxon>
        <taxon>Marinilabiliaceae</taxon>
        <taxon>Saccharicrinis</taxon>
    </lineage>
</organism>
<sequence>MFSKLWWKSSTKHYNCMHEEFLHYLWQYKMYNNRSLKTQCGLHVEVIHPGTYNVNAGPDFFNAKIKIGDTLWAGNVEVHINASDWNEHKHQMDKAYDNVILHVVEKDDVPITRSNGQLIPVLKITYASRLLNEYLQLTNSNDWLACAAHLKEVSSFDISLWMQRMLIEKLEHKTMDIQRMLDLTIQNWDETFYRLLFRSFGFGVNGDPFELLAQSIPLKILLKYCDNRLLVEALLFGQAGFLEEVNEEGYVNHLVRDYRFLKDKHGLRPIEKHLWKFLRLRPSNFPTIRMAQLAALLIKLKGVFGMLINEPDIKRVNKFFEVEVSPYWQQHYTFQRKSCKKGKNIGIHSRNLIIINTIVPYLFAYGKLNGDNGYIQRSLDWLSGIRAEKNALLDQWVAKEISVNNAGDSQALIYLSKNYCKLKKCLRCRIGHQVLAIKNDA</sequence>
<keyword evidence="2" id="KW-1185">Reference proteome</keyword>
<evidence type="ECO:0000313" key="1">
    <source>
        <dbReference type="EMBL" id="GAF03953.1"/>
    </source>
</evidence>
<dbReference type="InterPro" id="IPR021272">
    <property type="entry name" value="DUF2851"/>
</dbReference>
<dbReference type="EMBL" id="BAMD01000034">
    <property type="protein sequence ID" value="GAF03953.1"/>
    <property type="molecule type" value="Genomic_DNA"/>
</dbReference>
<evidence type="ECO:0008006" key="3">
    <source>
        <dbReference type="Google" id="ProtNLM"/>
    </source>
</evidence>
<dbReference type="eggNOG" id="ENOG502Z7XW">
    <property type="taxonomic scope" value="Bacteria"/>
</dbReference>
<comment type="caution">
    <text evidence="1">The sequence shown here is derived from an EMBL/GenBank/DDBJ whole genome shotgun (WGS) entry which is preliminary data.</text>
</comment>
<accession>W7Y8D8</accession>
<dbReference type="RefSeq" id="WP_052342942.1">
    <property type="nucleotide sequence ID" value="NZ_BAMD01000034.1"/>
</dbReference>
<dbReference type="Pfam" id="PF11013">
    <property type="entry name" value="DUF2851"/>
    <property type="match status" value="1"/>
</dbReference>
<name>W7Y8D8_9BACT</name>